<dbReference type="RefSeq" id="WP_120712504.1">
    <property type="nucleotide sequence ID" value="NZ_RBCJ01000003.1"/>
</dbReference>
<name>A0A3B0CA77_9FLAO</name>
<dbReference type="SUPFAM" id="SSF159888">
    <property type="entry name" value="YdhG-like"/>
    <property type="match status" value="1"/>
</dbReference>
<comment type="caution">
    <text evidence="2">The sequence shown here is derived from an EMBL/GenBank/DDBJ whole genome shotgun (WGS) entry which is preliminary data.</text>
</comment>
<dbReference type="Proteomes" id="UP000276603">
    <property type="component" value="Unassembled WGS sequence"/>
</dbReference>
<protein>
    <submittedName>
        <fullName evidence="2">DUF1801 domain-containing protein</fullName>
    </submittedName>
</protein>
<dbReference type="EMBL" id="RBCJ01000003">
    <property type="protein sequence ID" value="RKN79696.1"/>
    <property type="molecule type" value="Genomic_DNA"/>
</dbReference>
<sequence length="123" mass="14048">MTDSKIPQSFLDYLATQPEKTQAALRQLRDCILKAAPDSTEMFNYNIPAFALVEGGKREQQIMIAGYKKHVGLYPHPTTMEKFDTELSAYKRGKGSVQFPLDKPLPKDLIVGMIKYRKELLRK</sequence>
<organism evidence="2 3">
    <name type="scientific">Ulvibacterium marinum</name>
    <dbReference type="NCBI Taxonomy" id="2419782"/>
    <lineage>
        <taxon>Bacteria</taxon>
        <taxon>Pseudomonadati</taxon>
        <taxon>Bacteroidota</taxon>
        <taxon>Flavobacteriia</taxon>
        <taxon>Flavobacteriales</taxon>
        <taxon>Flavobacteriaceae</taxon>
        <taxon>Ulvibacterium</taxon>
    </lineage>
</organism>
<reference evidence="2 3" key="1">
    <citation type="submission" date="2018-10" db="EMBL/GenBank/DDBJ databases">
        <title>Ulvibacterium marinum gen. nov., sp. nov., a novel marine bacterium of the family Flavobacteriaceae, isolated from a culture of the green alga Ulva prolifera.</title>
        <authorList>
            <person name="Zhang Z."/>
        </authorList>
    </citation>
    <scope>NUCLEOTIDE SEQUENCE [LARGE SCALE GENOMIC DNA]</scope>
    <source>
        <strain evidence="2 3">CCMM003</strain>
    </source>
</reference>
<proteinExistence type="predicted"/>
<feature type="domain" description="YdhG-like" evidence="1">
    <location>
        <begin position="22"/>
        <end position="116"/>
    </location>
</feature>
<evidence type="ECO:0000259" key="1">
    <source>
        <dbReference type="Pfam" id="PF08818"/>
    </source>
</evidence>
<dbReference type="InterPro" id="IPR014922">
    <property type="entry name" value="YdhG-like"/>
</dbReference>
<dbReference type="Gene3D" id="3.90.1150.200">
    <property type="match status" value="1"/>
</dbReference>
<evidence type="ECO:0000313" key="3">
    <source>
        <dbReference type="Proteomes" id="UP000276603"/>
    </source>
</evidence>
<accession>A0A3B0CA77</accession>
<keyword evidence="3" id="KW-1185">Reference proteome</keyword>
<dbReference type="Pfam" id="PF08818">
    <property type="entry name" value="DUF1801"/>
    <property type="match status" value="1"/>
</dbReference>
<dbReference type="AlphaFoldDB" id="A0A3B0CA77"/>
<dbReference type="OrthoDB" id="115213at2"/>
<evidence type="ECO:0000313" key="2">
    <source>
        <dbReference type="EMBL" id="RKN79696.1"/>
    </source>
</evidence>
<gene>
    <name evidence="2" type="ORF">D7Z94_15510</name>
</gene>